<dbReference type="AlphaFoldDB" id="A0A9P8XYL5"/>
<comment type="caution">
    <text evidence="2">The sequence shown here is derived from an EMBL/GenBank/DDBJ whole genome shotgun (WGS) entry which is preliminary data.</text>
</comment>
<evidence type="ECO:0000313" key="2">
    <source>
        <dbReference type="EMBL" id="KAH7024480.1"/>
    </source>
</evidence>
<dbReference type="GeneID" id="70184533"/>
<proteinExistence type="predicted"/>
<dbReference type="OrthoDB" id="5620at2759"/>
<sequence>MPDLVFLLTTGQSSGSSAPTDKKVARAAAAREAHARKRRARTAQYQAQRAASGSQALTSATNPWALLAAMRDDPFDTFALTLNRNERFLFDHYITILIPNWRRHASTTRSSLHRPRLREHGDGGIMYNDLARLAITDTGLLTATLLAACRHMSRQPGLSSPRPGVDACEYYITLAMEYKARCVKSVIDDIERRRRAKEGQCRTEGAGNGDRDNETPLVWDRQKSAGEDNMTLTKIIVLALDEIWLGDIPMARHHVLGAMKLVDLNGGPDTLRMGSFVANMFASFLSSSLFSATNQVDVGSTNLGERDRSAEGVAGKDRCVNPCETIGPRFFPDSYRKWMKMGT</sequence>
<evidence type="ECO:0000256" key="1">
    <source>
        <dbReference type="SAM" id="MobiDB-lite"/>
    </source>
</evidence>
<accession>A0A9P8XYL5</accession>
<organism evidence="2 3">
    <name type="scientific">Microdochium trichocladiopsis</name>
    <dbReference type="NCBI Taxonomy" id="1682393"/>
    <lineage>
        <taxon>Eukaryota</taxon>
        <taxon>Fungi</taxon>
        <taxon>Dikarya</taxon>
        <taxon>Ascomycota</taxon>
        <taxon>Pezizomycotina</taxon>
        <taxon>Sordariomycetes</taxon>
        <taxon>Xylariomycetidae</taxon>
        <taxon>Xylariales</taxon>
        <taxon>Microdochiaceae</taxon>
        <taxon>Microdochium</taxon>
    </lineage>
</organism>
<keyword evidence="3" id="KW-1185">Reference proteome</keyword>
<name>A0A9P8XYL5_9PEZI</name>
<reference evidence="2" key="1">
    <citation type="journal article" date="2021" name="Nat. Commun.">
        <title>Genetic determinants of endophytism in the Arabidopsis root mycobiome.</title>
        <authorList>
            <person name="Mesny F."/>
            <person name="Miyauchi S."/>
            <person name="Thiergart T."/>
            <person name="Pickel B."/>
            <person name="Atanasova L."/>
            <person name="Karlsson M."/>
            <person name="Huettel B."/>
            <person name="Barry K.W."/>
            <person name="Haridas S."/>
            <person name="Chen C."/>
            <person name="Bauer D."/>
            <person name="Andreopoulos W."/>
            <person name="Pangilinan J."/>
            <person name="LaButti K."/>
            <person name="Riley R."/>
            <person name="Lipzen A."/>
            <person name="Clum A."/>
            <person name="Drula E."/>
            <person name="Henrissat B."/>
            <person name="Kohler A."/>
            <person name="Grigoriev I.V."/>
            <person name="Martin F.M."/>
            <person name="Hacquard S."/>
        </authorList>
    </citation>
    <scope>NUCLEOTIDE SEQUENCE</scope>
    <source>
        <strain evidence="2">MPI-CAGE-CH-0230</strain>
    </source>
</reference>
<feature type="compositionally biased region" description="Low complexity" evidence="1">
    <location>
        <begin position="42"/>
        <end position="51"/>
    </location>
</feature>
<feature type="region of interest" description="Disordered" evidence="1">
    <location>
        <begin position="197"/>
        <end position="216"/>
    </location>
</feature>
<dbReference type="RefSeq" id="XP_046008028.1">
    <property type="nucleotide sequence ID" value="XM_046154987.1"/>
</dbReference>
<evidence type="ECO:0000313" key="3">
    <source>
        <dbReference type="Proteomes" id="UP000756346"/>
    </source>
</evidence>
<dbReference type="Proteomes" id="UP000756346">
    <property type="component" value="Unassembled WGS sequence"/>
</dbReference>
<gene>
    <name evidence="2" type="ORF">B0I36DRAFT_331489</name>
</gene>
<feature type="region of interest" description="Disordered" evidence="1">
    <location>
        <begin position="28"/>
        <end position="54"/>
    </location>
</feature>
<dbReference type="EMBL" id="JAGTJQ010000009">
    <property type="protein sequence ID" value="KAH7024480.1"/>
    <property type="molecule type" value="Genomic_DNA"/>
</dbReference>
<protein>
    <submittedName>
        <fullName evidence="2">Uncharacterized protein</fullName>
    </submittedName>
</protein>